<dbReference type="EnsemblPlants" id="evm.model.09.928">
    <property type="protein sequence ID" value="cds.evm.model.09.928"/>
    <property type="gene ID" value="evm.TU.09.928"/>
</dbReference>
<organism evidence="2 3">
    <name type="scientific">Cannabis sativa</name>
    <name type="common">Hemp</name>
    <name type="synonym">Marijuana</name>
    <dbReference type="NCBI Taxonomy" id="3483"/>
    <lineage>
        <taxon>Eukaryota</taxon>
        <taxon>Viridiplantae</taxon>
        <taxon>Streptophyta</taxon>
        <taxon>Embryophyta</taxon>
        <taxon>Tracheophyta</taxon>
        <taxon>Spermatophyta</taxon>
        <taxon>Magnoliopsida</taxon>
        <taxon>eudicotyledons</taxon>
        <taxon>Gunneridae</taxon>
        <taxon>Pentapetalae</taxon>
        <taxon>rosids</taxon>
        <taxon>fabids</taxon>
        <taxon>Rosales</taxon>
        <taxon>Cannabaceae</taxon>
        <taxon>Cannabis</taxon>
    </lineage>
</organism>
<proteinExistence type="predicted"/>
<keyword evidence="3" id="KW-1185">Reference proteome</keyword>
<reference evidence="2" key="2">
    <citation type="submission" date="2021-03" db="UniProtKB">
        <authorList>
            <consortium name="EnsemblPlants"/>
        </authorList>
    </citation>
    <scope>IDENTIFICATION</scope>
</reference>
<sequence>MPRPNPSPAATSPTFSLRHEADEDRRQKITSRRQLRGDHYSHQCPLGFQSSLVQYCWLKDVAGSNPFLAKFADKDLLHHNVTTTLKLH</sequence>
<evidence type="ECO:0000313" key="3">
    <source>
        <dbReference type="Proteomes" id="UP000596661"/>
    </source>
</evidence>
<name>A0A803QHT8_CANSA</name>
<feature type="compositionally biased region" description="Basic and acidic residues" evidence="1">
    <location>
        <begin position="17"/>
        <end position="27"/>
    </location>
</feature>
<evidence type="ECO:0000256" key="1">
    <source>
        <dbReference type="SAM" id="MobiDB-lite"/>
    </source>
</evidence>
<accession>A0A803QHT8</accession>
<dbReference type="AlphaFoldDB" id="A0A803QHT8"/>
<feature type="region of interest" description="Disordered" evidence="1">
    <location>
        <begin position="1"/>
        <end position="36"/>
    </location>
</feature>
<dbReference type="Gramene" id="evm.model.09.928">
    <property type="protein sequence ID" value="cds.evm.model.09.928"/>
    <property type="gene ID" value="evm.TU.09.928"/>
</dbReference>
<dbReference type="Proteomes" id="UP000596661">
    <property type="component" value="Chromosome 9"/>
</dbReference>
<protein>
    <submittedName>
        <fullName evidence="2">Uncharacterized protein</fullName>
    </submittedName>
</protein>
<evidence type="ECO:0000313" key="2">
    <source>
        <dbReference type="EnsemblPlants" id="cds.evm.model.09.928"/>
    </source>
</evidence>
<dbReference type="EMBL" id="UZAU01000741">
    <property type="status" value="NOT_ANNOTATED_CDS"/>
    <property type="molecule type" value="Genomic_DNA"/>
</dbReference>
<reference evidence="2" key="1">
    <citation type="submission" date="2018-11" db="EMBL/GenBank/DDBJ databases">
        <authorList>
            <person name="Grassa J C."/>
        </authorList>
    </citation>
    <scope>NUCLEOTIDE SEQUENCE [LARGE SCALE GENOMIC DNA]</scope>
</reference>